<protein>
    <submittedName>
        <fullName evidence="1">Uncharacterized protein</fullName>
    </submittedName>
</protein>
<proteinExistence type="predicted"/>
<dbReference type="RefSeq" id="WP_140009873.1">
    <property type="nucleotide sequence ID" value="NZ_JBHMDG010000006.1"/>
</dbReference>
<keyword evidence="2" id="KW-1185">Reference proteome</keyword>
<name>A0ABV5K707_9ACTN</name>
<reference evidence="1 2" key="1">
    <citation type="submission" date="2024-09" db="EMBL/GenBank/DDBJ databases">
        <authorList>
            <person name="Sun Q."/>
            <person name="Mori K."/>
        </authorList>
    </citation>
    <scope>NUCLEOTIDE SEQUENCE [LARGE SCALE GENOMIC DNA]</scope>
    <source>
        <strain evidence="1 2">JCM 9626</strain>
    </source>
</reference>
<evidence type="ECO:0000313" key="1">
    <source>
        <dbReference type="EMBL" id="MFB9312524.1"/>
    </source>
</evidence>
<comment type="caution">
    <text evidence="1">The sequence shown here is derived from an EMBL/GenBank/DDBJ whole genome shotgun (WGS) entry which is preliminary data.</text>
</comment>
<organism evidence="1 2">
    <name type="scientific">Nocardioides plantarum</name>
    <dbReference type="NCBI Taxonomy" id="29299"/>
    <lineage>
        <taxon>Bacteria</taxon>
        <taxon>Bacillati</taxon>
        <taxon>Actinomycetota</taxon>
        <taxon>Actinomycetes</taxon>
        <taxon>Propionibacteriales</taxon>
        <taxon>Nocardioidaceae</taxon>
        <taxon>Nocardioides</taxon>
    </lineage>
</organism>
<accession>A0ABV5K707</accession>
<sequence length="77" mass="7955">MPDPESGPVSPDKLSRAEIGKDSLQSAAEAAATTVGEVATIITAAVKDIATVVGGFATEVFEIRESARKAAEEHQDD</sequence>
<dbReference type="Proteomes" id="UP001589750">
    <property type="component" value="Unassembled WGS sequence"/>
</dbReference>
<gene>
    <name evidence="1" type="ORF">ACFFRI_05660</name>
</gene>
<evidence type="ECO:0000313" key="2">
    <source>
        <dbReference type="Proteomes" id="UP001589750"/>
    </source>
</evidence>
<dbReference type="EMBL" id="JBHMDG010000006">
    <property type="protein sequence ID" value="MFB9312524.1"/>
    <property type="molecule type" value="Genomic_DNA"/>
</dbReference>